<evidence type="ECO:0000313" key="4">
    <source>
        <dbReference type="Proteomes" id="UP001219355"/>
    </source>
</evidence>
<feature type="region of interest" description="Disordered" evidence="1">
    <location>
        <begin position="1"/>
        <end position="38"/>
    </location>
</feature>
<keyword evidence="2" id="KW-0812">Transmembrane</keyword>
<evidence type="ECO:0000256" key="2">
    <source>
        <dbReference type="SAM" id="Phobius"/>
    </source>
</evidence>
<dbReference type="AlphaFoldDB" id="A0AAF0DP87"/>
<keyword evidence="2" id="KW-1133">Transmembrane helix</keyword>
<dbReference type="Proteomes" id="UP001219355">
    <property type="component" value="Chromosome 4"/>
</dbReference>
<evidence type="ECO:0000313" key="3">
    <source>
        <dbReference type="EMBL" id="WEW60996.1"/>
    </source>
</evidence>
<keyword evidence="4" id="KW-1185">Reference proteome</keyword>
<evidence type="ECO:0000256" key="1">
    <source>
        <dbReference type="SAM" id="MobiDB-lite"/>
    </source>
</evidence>
<feature type="compositionally biased region" description="Low complexity" evidence="1">
    <location>
        <begin position="1"/>
        <end position="16"/>
    </location>
</feature>
<gene>
    <name evidence="3" type="ORF">PRK78_006485</name>
</gene>
<organism evidence="3 4">
    <name type="scientific">Emydomyces testavorans</name>
    <dbReference type="NCBI Taxonomy" id="2070801"/>
    <lineage>
        <taxon>Eukaryota</taxon>
        <taxon>Fungi</taxon>
        <taxon>Dikarya</taxon>
        <taxon>Ascomycota</taxon>
        <taxon>Pezizomycotina</taxon>
        <taxon>Eurotiomycetes</taxon>
        <taxon>Eurotiomycetidae</taxon>
        <taxon>Onygenales</taxon>
        <taxon>Nannizziopsiaceae</taxon>
        <taxon>Emydomyces</taxon>
    </lineage>
</organism>
<protein>
    <submittedName>
        <fullName evidence="3">Uncharacterized protein</fullName>
    </submittedName>
</protein>
<feature type="compositionally biased region" description="Basic and acidic residues" evidence="1">
    <location>
        <begin position="25"/>
        <end position="37"/>
    </location>
</feature>
<accession>A0AAF0DP87</accession>
<keyword evidence="2" id="KW-0472">Membrane</keyword>
<reference evidence="3" key="1">
    <citation type="submission" date="2023-03" db="EMBL/GenBank/DDBJ databases">
        <title>Emydomyces testavorans Genome Sequence.</title>
        <authorList>
            <person name="Hoyer L."/>
        </authorList>
    </citation>
    <scope>NUCLEOTIDE SEQUENCE</scope>
    <source>
        <strain evidence="3">16-2883</strain>
    </source>
</reference>
<dbReference type="EMBL" id="CP120630">
    <property type="protein sequence ID" value="WEW60996.1"/>
    <property type="molecule type" value="Genomic_DNA"/>
</dbReference>
<name>A0AAF0DP87_9EURO</name>
<feature type="transmembrane region" description="Helical" evidence="2">
    <location>
        <begin position="431"/>
        <end position="456"/>
    </location>
</feature>
<sequence>MTSASSDRPASSLSESWATLSNSDAHSEDDWRSEHTDNISLIGVSVADDVTSLDGRDLESDVNSEDTESHCSESRAFLPPIYREADGNFENEHITQASFVSTSESIVFEEPDDWPSTEVVELKRTIEVHDNTEASQIGFPFDLGDGNLTVSLQQSIVQQPINVDQPFRVLFIGNPVFKSTILDKLGDVLVASPRNSLYAGSANSSRFHVVPASFGPDATPNYAELLPIHVQLIVDECVSATDLTETEDGICLSLKEQQTVTSTRTEFGFQLISASSWVNPDITIFFIGDDDDFPLRATRHFAFAFMARHKIPSMFISETALWNRPSSLIPLDPRTLHICLESCDPNTGVSKVVGRYPVDLNTFENISPAQLNRNLASVTRIHGKAQVEPNSPAQKADSVQKGSDIELYGISPPCHPFSKREPDSRPIESQILGIIITVILISLCCTGLGTIIFAMAKVFAGFASVSLSIARRNMSAGTNTTFIPSTSTNMVETSLLLKPNAVALSDCTKEKSLSTNNDILKFSSPAAQKPNNTDRFQVYVVGDCHVIIKVPSRLSSRRKSVKFEVKVTKAKLQLDFHVSKLFDKVYILRLAREDAHGVMNVTISVKTKPLVEQITEVDFGTPWLKIANWKRAAQSLSYQVREDLNAAQTGLTEAFHRVSLDLQLMSDALKREAGFPRRDLIRHMFETANEVMRKSKRISELVKRDTVKRIMASSRTLQKQAQSVNKEATALVNELWAKMQLHAERIRQSAKPMDLTQFRRTVERAKKSQSLASAQKQAFQLKQDARRRWRESKFPCNGKTCSIKGGKQR</sequence>
<proteinExistence type="predicted"/>